<gene>
    <name evidence="5" type="ORF">ILEXP_LOCUS10460</name>
</gene>
<keyword evidence="6" id="KW-1185">Reference proteome</keyword>
<proteinExistence type="predicted"/>
<evidence type="ECO:0000259" key="4">
    <source>
        <dbReference type="Pfam" id="PF03936"/>
    </source>
</evidence>
<keyword evidence="3" id="KW-0456">Lyase</keyword>
<dbReference type="InterPro" id="IPR005630">
    <property type="entry name" value="Terpene_synthase_metal-bd"/>
</dbReference>
<reference evidence="5 6" key="1">
    <citation type="submission" date="2024-02" db="EMBL/GenBank/DDBJ databases">
        <authorList>
            <person name="Vignale AGUSTIN F."/>
            <person name="Sosa J E."/>
            <person name="Modenutti C."/>
        </authorList>
    </citation>
    <scope>NUCLEOTIDE SEQUENCE [LARGE SCALE GENOMIC DNA]</scope>
</reference>
<dbReference type="AlphaFoldDB" id="A0ABC8RGT4"/>
<dbReference type="EMBL" id="CAUOFW020001251">
    <property type="protein sequence ID" value="CAK9142770.1"/>
    <property type="molecule type" value="Genomic_DNA"/>
</dbReference>
<dbReference type="SUPFAM" id="SSF48576">
    <property type="entry name" value="Terpenoid synthases"/>
    <property type="match status" value="1"/>
</dbReference>
<dbReference type="Pfam" id="PF03936">
    <property type="entry name" value="Terpene_synth_C"/>
    <property type="match status" value="1"/>
</dbReference>
<evidence type="ECO:0000313" key="5">
    <source>
        <dbReference type="EMBL" id="CAK9142770.1"/>
    </source>
</evidence>
<feature type="non-terminal residue" evidence="5">
    <location>
        <position position="1"/>
    </location>
</feature>
<keyword evidence="2" id="KW-0479">Metal-binding</keyword>
<protein>
    <recommendedName>
        <fullName evidence="4">Terpene synthase metal-binding domain-containing protein</fullName>
    </recommendedName>
</protein>
<evidence type="ECO:0000256" key="3">
    <source>
        <dbReference type="ARBA" id="ARBA00023239"/>
    </source>
</evidence>
<dbReference type="PANTHER" id="PTHR31225">
    <property type="entry name" value="OS04G0344100 PROTEIN-RELATED"/>
    <property type="match status" value="1"/>
</dbReference>
<evidence type="ECO:0000313" key="6">
    <source>
        <dbReference type="Proteomes" id="UP001642360"/>
    </source>
</evidence>
<feature type="domain" description="Terpene synthase metal-binding" evidence="4">
    <location>
        <begin position="12"/>
        <end position="103"/>
    </location>
</feature>
<dbReference type="InterPro" id="IPR050148">
    <property type="entry name" value="Terpene_synthase-like"/>
</dbReference>
<dbReference type="InterPro" id="IPR036965">
    <property type="entry name" value="Terpene_synth_N_sf"/>
</dbReference>
<dbReference type="Proteomes" id="UP001642360">
    <property type="component" value="Unassembled WGS sequence"/>
</dbReference>
<dbReference type="Gene3D" id="1.10.600.10">
    <property type="entry name" value="Farnesyl Diphosphate Synthase"/>
    <property type="match status" value="2"/>
</dbReference>
<name>A0ABC8RGT4_9AQUA</name>
<dbReference type="GO" id="GO:0046872">
    <property type="term" value="F:metal ion binding"/>
    <property type="evidence" value="ECO:0007669"/>
    <property type="project" value="UniProtKB-KW"/>
</dbReference>
<organism evidence="5 6">
    <name type="scientific">Ilex paraguariensis</name>
    <name type="common">yerba mate</name>
    <dbReference type="NCBI Taxonomy" id="185542"/>
    <lineage>
        <taxon>Eukaryota</taxon>
        <taxon>Viridiplantae</taxon>
        <taxon>Streptophyta</taxon>
        <taxon>Embryophyta</taxon>
        <taxon>Tracheophyta</taxon>
        <taxon>Spermatophyta</taxon>
        <taxon>Magnoliopsida</taxon>
        <taxon>eudicotyledons</taxon>
        <taxon>Gunneridae</taxon>
        <taxon>Pentapetalae</taxon>
        <taxon>asterids</taxon>
        <taxon>campanulids</taxon>
        <taxon>Aquifoliales</taxon>
        <taxon>Aquifoliaceae</taxon>
        <taxon>Ilex</taxon>
    </lineage>
</organism>
<evidence type="ECO:0000256" key="1">
    <source>
        <dbReference type="ARBA" id="ARBA00001946"/>
    </source>
</evidence>
<evidence type="ECO:0000256" key="2">
    <source>
        <dbReference type="ARBA" id="ARBA00022723"/>
    </source>
</evidence>
<comment type="cofactor">
    <cofactor evidence="1">
        <name>Mg(2+)</name>
        <dbReference type="ChEBI" id="CHEBI:18420"/>
    </cofactor>
</comment>
<dbReference type="InterPro" id="IPR008949">
    <property type="entry name" value="Isoprenoid_synthase_dom_sf"/>
</dbReference>
<dbReference type="GO" id="GO:0016829">
    <property type="term" value="F:lyase activity"/>
    <property type="evidence" value="ECO:0007669"/>
    <property type="project" value="UniProtKB-KW"/>
</dbReference>
<dbReference type="PANTHER" id="PTHR31225:SF221">
    <property type="entry name" value="(-)-GERMACRENE D SYNTHASE"/>
    <property type="match status" value="1"/>
</dbReference>
<accession>A0ABC8RGT4</accession>
<comment type="caution">
    <text evidence="5">The sequence shown here is derived from an EMBL/GenBank/DDBJ whole genome shotgun (WGS) entry which is preliminary data.</text>
</comment>
<dbReference type="Gene3D" id="1.50.10.130">
    <property type="entry name" value="Terpene synthase, N-terminal domain"/>
    <property type="match status" value="1"/>
</dbReference>
<sequence>VFKKFKDDEGKFKESLNTNVQGLLSLYEATQLRVHGEESASEGANWYYKMKKLIRAYFPEAKWFNEGYVPTTEEYMEVALVSCGYMMLSTTSFVGMGELATKEHEQERGHEALAVECYMKQHGASKQEAYAEFGKQVTNAWKDINQECLHPTAVPMPFLMRVLNLACFMNPLYKDGYGYTNSKTKCKTYVTSLLVDSVPK</sequence>